<dbReference type="RefSeq" id="WP_345927240.1">
    <property type="nucleotide sequence ID" value="NZ_JBDIVF010000003.1"/>
</dbReference>
<evidence type="ECO:0000313" key="3">
    <source>
        <dbReference type="Proteomes" id="UP001548590"/>
    </source>
</evidence>
<dbReference type="Pfam" id="PF13577">
    <property type="entry name" value="SnoaL_4"/>
    <property type="match status" value="1"/>
</dbReference>
<keyword evidence="3" id="KW-1185">Reference proteome</keyword>
<organism evidence="2 3">
    <name type="scientific">Uliginosibacterium paludis</name>
    <dbReference type="NCBI Taxonomy" id="1615952"/>
    <lineage>
        <taxon>Bacteria</taxon>
        <taxon>Pseudomonadati</taxon>
        <taxon>Pseudomonadota</taxon>
        <taxon>Betaproteobacteria</taxon>
        <taxon>Rhodocyclales</taxon>
        <taxon>Zoogloeaceae</taxon>
        <taxon>Uliginosibacterium</taxon>
    </lineage>
</organism>
<dbReference type="SUPFAM" id="SSF54427">
    <property type="entry name" value="NTF2-like"/>
    <property type="match status" value="1"/>
</dbReference>
<reference evidence="2 3" key="1">
    <citation type="submission" date="2024-07" db="EMBL/GenBank/DDBJ databases">
        <title>Uliginosibacterium paludis KCTC:42655.</title>
        <authorList>
            <person name="Kim M.K."/>
        </authorList>
    </citation>
    <scope>NUCLEOTIDE SEQUENCE [LARGE SCALE GENOMIC DNA]</scope>
    <source>
        <strain evidence="2 3">KCTC 42655</strain>
    </source>
</reference>
<dbReference type="Gene3D" id="3.10.450.50">
    <property type="match status" value="1"/>
</dbReference>
<comment type="caution">
    <text evidence="2">The sequence shown here is derived from an EMBL/GenBank/DDBJ whole genome shotgun (WGS) entry which is preliminary data.</text>
</comment>
<feature type="domain" description="SnoaL-like" evidence="1">
    <location>
        <begin position="12"/>
        <end position="129"/>
    </location>
</feature>
<evidence type="ECO:0000313" key="2">
    <source>
        <dbReference type="EMBL" id="MET1488801.1"/>
    </source>
</evidence>
<dbReference type="InterPro" id="IPR037401">
    <property type="entry name" value="SnoaL-like"/>
</dbReference>
<dbReference type="InterPro" id="IPR032710">
    <property type="entry name" value="NTF2-like_dom_sf"/>
</dbReference>
<proteinExistence type="predicted"/>
<gene>
    <name evidence="2" type="ORF">ABVT11_03095</name>
</gene>
<dbReference type="EMBL" id="JBEWLZ010000001">
    <property type="protein sequence ID" value="MET1488801.1"/>
    <property type="molecule type" value="Genomic_DNA"/>
</dbReference>
<dbReference type="Proteomes" id="UP001548590">
    <property type="component" value="Unassembled WGS sequence"/>
</dbReference>
<evidence type="ECO:0000259" key="1">
    <source>
        <dbReference type="Pfam" id="PF13577"/>
    </source>
</evidence>
<protein>
    <submittedName>
        <fullName evidence="2">Nuclear transport factor 2 family protein</fullName>
    </submittedName>
</protein>
<sequence length="168" mass="18380">MAHQQGSKANADEISLRKLVRDFGAFADNGLFDQLGTLFAPEVRLDYSALGAPAVQLSREALIGNWASLLPGFDLTLHDIDISDLTLTADTARCEAALQADHFVGAHYWQLTGRYSFELRRTSVRWNIACWEITALTLSLDGELGSREVLAAATANVSRRRSAESAAR</sequence>
<accession>A0ABV2CLM4</accession>
<name>A0ABV2CLM4_9RHOO</name>